<dbReference type="RefSeq" id="WP_144254896.1">
    <property type="nucleotide sequence ID" value="NZ_VJZT01000001.1"/>
</dbReference>
<dbReference type="Proteomes" id="UP000316371">
    <property type="component" value="Unassembled WGS sequence"/>
</dbReference>
<evidence type="ECO:0000313" key="2">
    <source>
        <dbReference type="EMBL" id="TRX42972.1"/>
    </source>
</evidence>
<dbReference type="OrthoDB" id="1246610at2"/>
<comment type="caution">
    <text evidence="2">The sequence shown here is derived from an EMBL/GenBank/DDBJ whole genome shotgun (WGS) entry which is preliminary data.</text>
</comment>
<keyword evidence="1" id="KW-0472">Membrane</keyword>
<sequence>MENKLEIKYRNQRQTFEILDNEINVDLNTSKHKLKYNIPLEDIKNTQFISKSKQDGFALVTYLSILLNLIFVIYITSESVKFTKNSLLSIFFSSSFAIVLVLRTLFEDFNEKHIDSSKLFYFIYTKKNAPEVDKFIELVYKKQVEFFRKKYFLIDPVLPYTIQYERYIWLYSNKYINENEYEVIKEDLDKYFNFNPII</sequence>
<protein>
    <submittedName>
        <fullName evidence="2">Uncharacterized protein</fullName>
    </submittedName>
</protein>
<feature type="transmembrane region" description="Helical" evidence="1">
    <location>
        <begin position="87"/>
        <end position="106"/>
    </location>
</feature>
<evidence type="ECO:0000256" key="1">
    <source>
        <dbReference type="SAM" id="Phobius"/>
    </source>
</evidence>
<name>A0A553EDC1_9FLAO</name>
<keyword evidence="1" id="KW-0812">Transmembrane</keyword>
<keyword evidence="3" id="KW-1185">Reference proteome</keyword>
<organism evidence="2 3">
    <name type="scientific">Flavobacterium restrictum</name>
    <dbReference type="NCBI Taxonomy" id="2594428"/>
    <lineage>
        <taxon>Bacteria</taxon>
        <taxon>Pseudomonadati</taxon>
        <taxon>Bacteroidota</taxon>
        <taxon>Flavobacteriia</taxon>
        <taxon>Flavobacteriales</taxon>
        <taxon>Flavobacteriaceae</taxon>
        <taxon>Flavobacterium</taxon>
    </lineage>
</organism>
<dbReference type="AlphaFoldDB" id="A0A553EDC1"/>
<reference evidence="2 3" key="1">
    <citation type="submission" date="2019-07" db="EMBL/GenBank/DDBJ databases">
        <title>Novel species of Flavobacterium.</title>
        <authorList>
            <person name="Liu Q."/>
            <person name="Xin Y.-H."/>
        </authorList>
    </citation>
    <scope>NUCLEOTIDE SEQUENCE [LARGE SCALE GENOMIC DNA]</scope>
    <source>
        <strain evidence="2 3">LB1R34</strain>
    </source>
</reference>
<keyword evidence="1" id="KW-1133">Transmembrane helix</keyword>
<accession>A0A553EDC1</accession>
<gene>
    <name evidence="2" type="ORF">FNW21_01160</name>
</gene>
<evidence type="ECO:0000313" key="3">
    <source>
        <dbReference type="Proteomes" id="UP000316371"/>
    </source>
</evidence>
<dbReference type="EMBL" id="VJZT01000001">
    <property type="protein sequence ID" value="TRX42972.1"/>
    <property type="molecule type" value="Genomic_DNA"/>
</dbReference>
<feature type="transmembrane region" description="Helical" evidence="1">
    <location>
        <begin position="56"/>
        <end position="75"/>
    </location>
</feature>
<proteinExistence type="predicted"/>